<dbReference type="PANTHER" id="PTHR47410">
    <property type="entry name" value="TOLL-LIKE RECEPTOR 7-RELATED"/>
    <property type="match status" value="1"/>
</dbReference>
<dbReference type="Pfam" id="PF01582">
    <property type="entry name" value="TIR"/>
    <property type="match status" value="1"/>
</dbReference>
<comment type="caution">
    <text evidence="17">The sequence shown here is derived from an EMBL/GenBank/DDBJ whole genome shotgun (WGS) entry which is preliminary data.</text>
</comment>
<keyword evidence="13" id="KW-0325">Glycoprotein</keyword>
<dbReference type="PROSITE" id="PS51450">
    <property type="entry name" value="LRR"/>
    <property type="match status" value="4"/>
</dbReference>
<dbReference type="Gene3D" id="3.40.50.10140">
    <property type="entry name" value="Toll/interleukin-1 receptor homology (TIR) domain"/>
    <property type="match status" value="1"/>
</dbReference>
<dbReference type="SMART" id="SM00369">
    <property type="entry name" value="LRR_TYP"/>
    <property type="match status" value="11"/>
</dbReference>
<dbReference type="GO" id="GO:0002224">
    <property type="term" value="P:toll-like receptor signaling pathway"/>
    <property type="evidence" value="ECO:0007669"/>
    <property type="project" value="TreeGrafter"/>
</dbReference>
<dbReference type="InterPro" id="IPR035897">
    <property type="entry name" value="Toll_tir_struct_dom_sf"/>
</dbReference>
<dbReference type="SMART" id="SM00365">
    <property type="entry name" value="LRR_SD22"/>
    <property type="match status" value="5"/>
</dbReference>
<gene>
    <name evidence="17" type="primary">TLR9</name>
    <name evidence="17" type="ORF">N1851_025808</name>
</gene>
<evidence type="ECO:0000256" key="13">
    <source>
        <dbReference type="ARBA" id="ARBA00023180"/>
    </source>
</evidence>
<dbReference type="Pfam" id="PF13855">
    <property type="entry name" value="LRR_8"/>
    <property type="match status" value="3"/>
</dbReference>
<dbReference type="GO" id="GO:0005886">
    <property type="term" value="C:plasma membrane"/>
    <property type="evidence" value="ECO:0007669"/>
    <property type="project" value="TreeGrafter"/>
</dbReference>
<evidence type="ECO:0000256" key="2">
    <source>
        <dbReference type="ARBA" id="ARBA00009634"/>
    </source>
</evidence>
<dbReference type="GO" id="GO:0032755">
    <property type="term" value="P:positive regulation of interleukin-6 production"/>
    <property type="evidence" value="ECO:0007669"/>
    <property type="project" value="TreeGrafter"/>
</dbReference>
<feature type="domain" description="TIR" evidence="16">
    <location>
        <begin position="898"/>
        <end position="1049"/>
    </location>
</feature>
<keyword evidence="4" id="KW-0433">Leucine-rich repeat</keyword>
<keyword evidence="6" id="KW-0732">Signal</keyword>
<dbReference type="InterPro" id="IPR001611">
    <property type="entry name" value="Leu-rich_rpt"/>
</dbReference>
<dbReference type="SMART" id="SM00364">
    <property type="entry name" value="LRR_BAC"/>
    <property type="match status" value="8"/>
</dbReference>
<sequence>MRISRGLSQPQHHQDLFQKCVLLILSQLPLLKGRNLPFFPCDNNENLTMIYCTHRPLNHIPFFSSINVTFLDLSNTRIREMGQHEFSGIPNLHSLKMSWNCDPKILRTKKAPSCQVKIHFDALRGLRNLSYLYLSGNSLTTLPWLPESIRVLDLESNCIFNIIHSFGTPHLEQLLLAKNCYYENPCNQSFYIHEDVYKELPNLKNLTLGYNNLTSVPKGLPASLMSLDLRENTITEIPEGAFAKLPNLKDLNLERNCQRCDHASQPCFPCPNNASLQLHPNSFYASKSSINCLSLSENSLHNIPEGLFLPLTNLKKLDLSDNFLANTIRNGTFFTELKQLTWISLSSNYQPLKTFHDLILSPHLGNVSNLKTLLLSGNFFSTVSEQSFVVLSRLQQLKKLEMRMNFIRNYNMSTLGMLPSLTILDLSQNILSYLPCNVSSGYSLEQGSQDPNVFKDFFKLPMLPVLAHMYQTANERDKCRTPNSVIFEMWHFNQKFCQDNLTIDLSQNNLIFLHKDVFDAMENVVCLNLSYNYASQTLKGRLFSRLKSLVYLDMSYNRIDLYYREAFTELNRTLKVLDLSHNEYHFRMKGMGHRFKFIHSLSNLEVLNLANNGIGMHIDPRLSSNSVKYMYFSGNHLDIMWEGMGQTYIHFFHDLRNLIYLDISHNLLHSVDQKMLCNLPASIQAISLSNNYLHFFPWPNITCLGNLSLLNLSGNYLSSLPDSVTEFPPDFAVLDLSNNRISIFPDKFLNQAKTLQCLYLNTNRFKMLNLQSLPPLMKNGTSLQLLTLHHNPFTCNCNNSVLEKFLWTCKARIPYLTTDIRCEFPESLQGQSVLTVDQRSCQELYGSFAFLLSTFFTCAFIALPLLRHLYGWDVWYCLQILWAGCKGYTHPAASYSPKHYDAFVVFDTDNQAVRDWVYNELVVHLESSGYRRFSLCLEERDWIPGLSCIENLHHAVYSSEKTVFVLSNGTSKGFGGETVNGVIRQTFFMVQQRLLDEKVDVAVLVLLDKMFPKLKYLQLRKRLCSKSVISWPRNPQAQPLFWNQMRTALSSDNLQLYDNNISESFTCSTT</sequence>
<evidence type="ECO:0000256" key="8">
    <source>
        <dbReference type="ARBA" id="ARBA00022753"/>
    </source>
</evidence>
<dbReference type="GO" id="GO:0038187">
    <property type="term" value="F:pattern recognition receptor activity"/>
    <property type="evidence" value="ECO:0007669"/>
    <property type="project" value="TreeGrafter"/>
</dbReference>
<dbReference type="EMBL" id="JAOPHQ010004839">
    <property type="protein sequence ID" value="KAK0138000.1"/>
    <property type="molecule type" value="Genomic_DNA"/>
</dbReference>
<evidence type="ECO:0000256" key="12">
    <source>
        <dbReference type="ARBA" id="ARBA00023170"/>
    </source>
</evidence>
<evidence type="ECO:0000313" key="18">
    <source>
        <dbReference type="Proteomes" id="UP001174136"/>
    </source>
</evidence>
<organism evidence="17 18">
    <name type="scientific">Merluccius polli</name>
    <name type="common">Benguela hake</name>
    <name type="synonym">Merluccius cadenati</name>
    <dbReference type="NCBI Taxonomy" id="89951"/>
    <lineage>
        <taxon>Eukaryota</taxon>
        <taxon>Metazoa</taxon>
        <taxon>Chordata</taxon>
        <taxon>Craniata</taxon>
        <taxon>Vertebrata</taxon>
        <taxon>Euteleostomi</taxon>
        <taxon>Actinopterygii</taxon>
        <taxon>Neopterygii</taxon>
        <taxon>Teleostei</taxon>
        <taxon>Neoteleostei</taxon>
        <taxon>Acanthomorphata</taxon>
        <taxon>Zeiogadaria</taxon>
        <taxon>Gadariae</taxon>
        <taxon>Gadiformes</taxon>
        <taxon>Gadoidei</taxon>
        <taxon>Merlucciidae</taxon>
        <taxon>Merluccius</taxon>
    </lineage>
</organism>
<keyword evidence="8" id="KW-0967">Endosome</keyword>
<evidence type="ECO:0000256" key="9">
    <source>
        <dbReference type="ARBA" id="ARBA00022859"/>
    </source>
</evidence>
<protein>
    <submittedName>
        <fullName evidence="17">Toll-like receptor 9</fullName>
    </submittedName>
</protein>
<dbReference type="Proteomes" id="UP001174136">
    <property type="component" value="Unassembled WGS sequence"/>
</dbReference>
<dbReference type="SUPFAM" id="SSF52200">
    <property type="entry name" value="Toll/Interleukin receptor TIR domain"/>
    <property type="match status" value="1"/>
</dbReference>
<accession>A0AA47MD02</accession>
<proteinExistence type="inferred from homology"/>
<dbReference type="InterPro" id="IPR032675">
    <property type="entry name" value="LRR_dom_sf"/>
</dbReference>
<evidence type="ECO:0000256" key="1">
    <source>
        <dbReference type="ARBA" id="ARBA00004177"/>
    </source>
</evidence>
<reference evidence="17" key="1">
    <citation type="journal article" date="2023" name="Front. Mar. Sci.">
        <title>A new Merluccius polli reference genome to investigate the effects of global change in West African waters.</title>
        <authorList>
            <person name="Mateo J.L."/>
            <person name="Blanco-Fernandez C."/>
            <person name="Garcia-Vazquez E."/>
            <person name="Machado-Schiaffino G."/>
        </authorList>
    </citation>
    <scope>NUCLEOTIDE SEQUENCE</scope>
    <source>
        <strain evidence="17">C29</strain>
        <tissue evidence="17">Fin</tissue>
    </source>
</reference>
<dbReference type="Gene3D" id="3.80.10.10">
    <property type="entry name" value="Ribonuclease Inhibitor"/>
    <property type="match status" value="1"/>
</dbReference>
<keyword evidence="18" id="KW-1185">Reference proteome</keyword>
<evidence type="ECO:0000313" key="17">
    <source>
        <dbReference type="EMBL" id="KAK0138000.1"/>
    </source>
</evidence>
<keyword evidence="10" id="KW-1133">Transmembrane helix</keyword>
<dbReference type="PANTHER" id="PTHR47410:SF4">
    <property type="entry name" value="TOLL-LIKE RECEPTOR 9"/>
    <property type="match status" value="1"/>
</dbReference>
<comment type="subcellular location">
    <subcellularLocation>
        <location evidence="15">Endomembrane system</location>
        <topology evidence="15">Single-pass type I membrane protein</topology>
    </subcellularLocation>
    <subcellularLocation>
        <location evidence="1">Endosome</location>
    </subcellularLocation>
</comment>
<keyword evidence="9" id="KW-0391">Immunity</keyword>
<evidence type="ECO:0000256" key="14">
    <source>
        <dbReference type="ARBA" id="ARBA00023198"/>
    </source>
</evidence>
<keyword evidence="3" id="KW-0399">Innate immunity</keyword>
<evidence type="ECO:0000256" key="6">
    <source>
        <dbReference type="ARBA" id="ARBA00022729"/>
    </source>
</evidence>
<keyword evidence="14" id="KW-0395">Inflammatory response</keyword>
<dbReference type="GO" id="GO:0006954">
    <property type="term" value="P:inflammatory response"/>
    <property type="evidence" value="ECO:0007669"/>
    <property type="project" value="UniProtKB-KW"/>
</dbReference>
<dbReference type="SUPFAM" id="SSF52058">
    <property type="entry name" value="L domain-like"/>
    <property type="match status" value="2"/>
</dbReference>
<keyword evidence="7" id="KW-0677">Repeat</keyword>
<dbReference type="AlphaFoldDB" id="A0AA47MD02"/>
<evidence type="ECO:0000256" key="15">
    <source>
        <dbReference type="ARBA" id="ARBA00046288"/>
    </source>
</evidence>
<evidence type="ECO:0000259" key="16">
    <source>
        <dbReference type="PROSITE" id="PS50104"/>
    </source>
</evidence>
<evidence type="ECO:0000256" key="3">
    <source>
        <dbReference type="ARBA" id="ARBA00022588"/>
    </source>
</evidence>
<evidence type="ECO:0000256" key="7">
    <source>
        <dbReference type="ARBA" id="ARBA00022737"/>
    </source>
</evidence>
<dbReference type="PROSITE" id="PS50104">
    <property type="entry name" value="TIR"/>
    <property type="match status" value="1"/>
</dbReference>
<dbReference type="GO" id="GO:0005768">
    <property type="term" value="C:endosome"/>
    <property type="evidence" value="ECO:0007669"/>
    <property type="project" value="UniProtKB-SubCell"/>
</dbReference>
<dbReference type="GO" id="GO:0051607">
    <property type="term" value="P:defense response to virus"/>
    <property type="evidence" value="ECO:0007669"/>
    <property type="project" value="TreeGrafter"/>
</dbReference>
<dbReference type="GO" id="GO:1902533">
    <property type="term" value="P:positive regulation of intracellular signal transduction"/>
    <property type="evidence" value="ECO:0007669"/>
    <property type="project" value="UniProtKB-ARBA"/>
</dbReference>
<evidence type="ECO:0000256" key="5">
    <source>
        <dbReference type="ARBA" id="ARBA00022692"/>
    </source>
</evidence>
<dbReference type="GO" id="GO:0007249">
    <property type="term" value="P:canonical NF-kappaB signal transduction"/>
    <property type="evidence" value="ECO:0007669"/>
    <property type="project" value="TreeGrafter"/>
</dbReference>
<keyword evidence="5" id="KW-0812">Transmembrane</keyword>
<comment type="similarity">
    <text evidence="2">Belongs to the Toll-like receptor family.</text>
</comment>
<keyword evidence="11" id="KW-0472">Membrane</keyword>
<dbReference type="FunFam" id="3.40.50.10140:FF:000003">
    <property type="entry name" value="Toll-like receptor 7"/>
    <property type="match status" value="1"/>
</dbReference>
<dbReference type="SUPFAM" id="SSF52047">
    <property type="entry name" value="RNI-like"/>
    <property type="match status" value="1"/>
</dbReference>
<evidence type="ECO:0000256" key="10">
    <source>
        <dbReference type="ARBA" id="ARBA00022989"/>
    </source>
</evidence>
<evidence type="ECO:0000256" key="11">
    <source>
        <dbReference type="ARBA" id="ARBA00023136"/>
    </source>
</evidence>
<keyword evidence="12 17" id="KW-0675">Receptor</keyword>
<name>A0AA47MD02_MERPO</name>
<dbReference type="InterPro" id="IPR000157">
    <property type="entry name" value="TIR_dom"/>
</dbReference>
<dbReference type="InterPro" id="IPR003591">
    <property type="entry name" value="Leu-rich_rpt_typical-subtyp"/>
</dbReference>
<evidence type="ECO:0000256" key="4">
    <source>
        <dbReference type="ARBA" id="ARBA00022614"/>
    </source>
</evidence>
<dbReference type="GO" id="GO:0045087">
    <property type="term" value="P:innate immune response"/>
    <property type="evidence" value="ECO:0007669"/>
    <property type="project" value="UniProtKB-KW"/>
</dbReference>